<reference evidence="2" key="1">
    <citation type="submission" date="2023-07" db="EMBL/GenBank/DDBJ databases">
        <title>The genome sequence of Rhodocytophaga aerolata KACC 12507.</title>
        <authorList>
            <person name="Zhang X."/>
        </authorList>
    </citation>
    <scope>NUCLEOTIDE SEQUENCE</scope>
    <source>
        <strain evidence="2">KACC 12507</strain>
    </source>
</reference>
<accession>A0ABT8RGD5</accession>
<organism evidence="2 3">
    <name type="scientific">Rhodocytophaga aerolata</name>
    <dbReference type="NCBI Taxonomy" id="455078"/>
    <lineage>
        <taxon>Bacteria</taxon>
        <taxon>Pseudomonadati</taxon>
        <taxon>Bacteroidota</taxon>
        <taxon>Cytophagia</taxon>
        <taxon>Cytophagales</taxon>
        <taxon>Rhodocytophagaceae</taxon>
        <taxon>Rhodocytophaga</taxon>
    </lineage>
</organism>
<proteinExistence type="predicted"/>
<protein>
    <submittedName>
        <fullName evidence="2">Uncharacterized protein</fullName>
    </submittedName>
</protein>
<dbReference type="Proteomes" id="UP001168528">
    <property type="component" value="Unassembled WGS sequence"/>
</dbReference>
<keyword evidence="1" id="KW-0472">Membrane</keyword>
<comment type="caution">
    <text evidence="2">The sequence shown here is derived from an EMBL/GenBank/DDBJ whole genome shotgun (WGS) entry which is preliminary data.</text>
</comment>
<feature type="transmembrane region" description="Helical" evidence="1">
    <location>
        <begin position="44"/>
        <end position="65"/>
    </location>
</feature>
<feature type="transmembrane region" description="Helical" evidence="1">
    <location>
        <begin position="15"/>
        <end position="38"/>
    </location>
</feature>
<evidence type="ECO:0000313" key="3">
    <source>
        <dbReference type="Proteomes" id="UP001168528"/>
    </source>
</evidence>
<sequence length="69" mass="7891">MAKNQKIIRPVEKKVVAVCTIVYGIGCWYILFMSFYHFTLLENFAAILILGVIVMVIAWISLLVLKKIC</sequence>
<keyword evidence="3" id="KW-1185">Reference proteome</keyword>
<dbReference type="RefSeq" id="WP_302040663.1">
    <property type="nucleotide sequence ID" value="NZ_JAUKPO010000023.1"/>
</dbReference>
<evidence type="ECO:0000313" key="2">
    <source>
        <dbReference type="EMBL" id="MDO1449860.1"/>
    </source>
</evidence>
<keyword evidence="1" id="KW-1133">Transmembrane helix</keyword>
<keyword evidence="1" id="KW-0812">Transmembrane</keyword>
<name>A0ABT8RGD5_9BACT</name>
<dbReference type="EMBL" id="JAUKPO010000023">
    <property type="protein sequence ID" value="MDO1449860.1"/>
    <property type="molecule type" value="Genomic_DNA"/>
</dbReference>
<gene>
    <name evidence="2" type="ORF">Q0590_26510</name>
</gene>
<evidence type="ECO:0000256" key="1">
    <source>
        <dbReference type="SAM" id="Phobius"/>
    </source>
</evidence>